<dbReference type="EMBL" id="JGZC01000006">
    <property type="protein sequence ID" value="KFI70181.1"/>
    <property type="molecule type" value="Genomic_DNA"/>
</dbReference>
<keyword evidence="4 7" id="KW-0812">Transmembrane</keyword>
<comment type="subcellular location">
    <subcellularLocation>
        <location evidence="1">Membrane</location>
        <topology evidence="1">Multi-pass membrane protein</topology>
    </subcellularLocation>
</comment>
<evidence type="ECO:0000256" key="4">
    <source>
        <dbReference type="ARBA" id="ARBA00022692"/>
    </source>
</evidence>
<keyword evidence="6 7" id="KW-0472">Membrane</keyword>
<dbReference type="InterPro" id="IPR010651">
    <property type="entry name" value="Sugar_transport"/>
</dbReference>
<feature type="transmembrane region" description="Helical" evidence="7">
    <location>
        <begin position="93"/>
        <end position="114"/>
    </location>
</feature>
<dbReference type="OrthoDB" id="3194911at2"/>
<evidence type="ECO:0000313" key="8">
    <source>
        <dbReference type="EMBL" id="KFI70181.1"/>
    </source>
</evidence>
<feature type="transmembrane region" description="Helical" evidence="7">
    <location>
        <begin position="265"/>
        <end position="289"/>
    </location>
</feature>
<feature type="transmembrane region" description="Helical" evidence="7">
    <location>
        <begin position="204"/>
        <end position="228"/>
    </location>
</feature>
<accession>A0A087BGN1</accession>
<evidence type="ECO:0000256" key="2">
    <source>
        <dbReference type="ARBA" id="ARBA00006117"/>
    </source>
</evidence>
<keyword evidence="5 7" id="KW-1133">Transmembrane helix</keyword>
<protein>
    <submittedName>
        <fullName evidence="8">Glucose uptake protein GlcU</fullName>
    </submittedName>
</protein>
<comment type="caution">
    <text evidence="8">The sequence shown here is derived from an EMBL/GenBank/DDBJ whole genome shotgun (WGS) entry which is preliminary data.</text>
</comment>
<dbReference type="AlphaFoldDB" id="A0A087BGN1"/>
<dbReference type="RefSeq" id="WP_033522838.1">
    <property type="nucleotide sequence ID" value="NZ_CADAXU010000009.1"/>
</dbReference>
<feature type="transmembrane region" description="Helical" evidence="7">
    <location>
        <begin position="159"/>
        <end position="179"/>
    </location>
</feature>
<feature type="transmembrane region" description="Helical" evidence="7">
    <location>
        <begin position="298"/>
        <end position="320"/>
    </location>
</feature>
<dbReference type="Proteomes" id="UP000029060">
    <property type="component" value="Unassembled WGS sequence"/>
</dbReference>
<evidence type="ECO:0000256" key="5">
    <source>
        <dbReference type="ARBA" id="ARBA00022989"/>
    </source>
</evidence>
<dbReference type="Pfam" id="PF06800">
    <property type="entry name" value="Sugar_transport"/>
    <property type="match status" value="1"/>
</dbReference>
<dbReference type="InterPro" id="IPR037185">
    <property type="entry name" value="EmrE-like"/>
</dbReference>
<sequence>MDMVIALLPALFFGATGIITTLLGGKAVQGTLGMTYGAVIFGLGLMLIYVVPNAGWDYVLNPRIWVVGLFSGLFWAVGSAGQFTAMKQIGVTLAIPLSTAGQIVTNALMAALVLGEWNTGRMWLFGLISVALVCVGALCTSVQDKSEEQGVQQVPKSQFTAGLISVAISTLGFMLYFVFPNLLSKIGYISDDVHDAPNGTGVHYMTAVIAPQSIGMLAGALLIVLFVAKEPSLIVEKHTFLNMITGVVWAIGNVLIFISCANPNIGQAVATTFSQLNVIVAVLGGILILHEKRTRRQLWFIALGTLLIAAGAVLMGNLGVL</sequence>
<comment type="similarity">
    <text evidence="2">Belongs to the GRP transporter (TC 2.A.7.5) family.</text>
</comment>
<dbReference type="GO" id="GO:0015144">
    <property type="term" value="F:carbohydrate transmembrane transporter activity"/>
    <property type="evidence" value="ECO:0007669"/>
    <property type="project" value="InterPro"/>
</dbReference>
<feature type="transmembrane region" description="Helical" evidence="7">
    <location>
        <begin position="240"/>
        <end position="259"/>
    </location>
</feature>
<dbReference type="PANTHER" id="PTHR16119">
    <property type="entry name" value="TRANSMEMBRANE PROTEIN 144"/>
    <property type="match status" value="1"/>
</dbReference>
<dbReference type="CDD" id="cd23110">
    <property type="entry name" value="GRP"/>
    <property type="match status" value="1"/>
</dbReference>
<dbReference type="SUPFAM" id="SSF103481">
    <property type="entry name" value="Multidrug resistance efflux transporter EmrE"/>
    <property type="match status" value="2"/>
</dbReference>
<feature type="transmembrane region" description="Helical" evidence="7">
    <location>
        <begin position="6"/>
        <end position="25"/>
    </location>
</feature>
<keyword evidence="3" id="KW-0762">Sugar transport</keyword>
<dbReference type="GO" id="GO:0016020">
    <property type="term" value="C:membrane"/>
    <property type="evidence" value="ECO:0007669"/>
    <property type="project" value="UniProtKB-SubCell"/>
</dbReference>
<feature type="transmembrane region" description="Helical" evidence="7">
    <location>
        <begin position="63"/>
        <end position="81"/>
    </location>
</feature>
<keyword evidence="3" id="KW-0813">Transport</keyword>
<reference evidence="8 9" key="1">
    <citation type="submission" date="2014-03" db="EMBL/GenBank/DDBJ databases">
        <title>Genomics of Bifidobacteria.</title>
        <authorList>
            <person name="Ventura M."/>
            <person name="Milani C."/>
            <person name="Lugli G.A."/>
        </authorList>
    </citation>
    <scope>NUCLEOTIDE SEQUENCE [LARGE SCALE GENOMIC DNA]</scope>
    <source>
        <strain evidence="8 9">LMG 11341</strain>
    </source>
</reference>
<name>A0A087BGN1_9BIFI</name>
<organism evidence="8 9">
    <name type="scientific">Bifidobacterium merycicum</name>
    <dbReference type="NCBI Taxonomy" id="78345"/>
    <lineage>
        <taxon>Bacteria</taxon>
        <taxon>Bacillati</taxon>
        <taxon>Actinomycetota</taxon>
        <taxon>Actinomycetes</taxon>
        <taxon>Bifidobacteriales</taxon>
        <taxon>Bifidobacteriaceae</taxon>
        <taxon>Bifidobacterium</taxon>
    </lineage>
</organism>
<evidence type="ECO:0000256" key="3">
    <source>
        <dbReference type="ARBA" id="ARBA00022597"/>
    </source>
</evidence>
<evidence type="ECO:0000313" key="9">
    <source>
        <dbReference type="Proteomes" id="UP000029060"/>
    </source>
</evidence>
<proteinExistence type="inferred from homology"/>
<evidence type="ECO:0000256" key="1">
    <source>
        <dbReference type="ARBA" id="ARBA00004141"/>
    </source>
</evidence>
<dbReference type="STRING" id="78345.BMERY_0656"/>
<evidence type="ECO:0000256" key="6">
    <source>
        <dbReference type="ARBA" id="ARBA00023136"/>
    </source>
</evidence>
<feature type="transmembrane region" description="Helical" evidence="7">
    <location>
        <begin position="32"/>
        <end position="51"/>
    </location>
</feature>
<dbReference type="eggNOG" id="COG4975">
    <property type="taxonomic scope" value="Bacteria"/>
</dbReference>
<evidence type="ECO:0000256" key="7">
    <source>
        <dbReference type="SAM" id="Phobius"/>
    </source>
</evidence>
<dbReference type="PANTHER" id="PTHR16119:SF17">
    <property type="entry name" value="TRANSMEMBRANE PROTEIN 144"/>
    <property type="match status" value="1"/>
</dbReference>
<keyword evidence="9" id="KW-1185">Reference proteome</keyword>
<gene>
    <name evidence="8" type="ORF">BMERY_0656</name>
</gene>
<feature type="transmembrane region" description="Helical" evidence="7">
    <location>
        <begin position="120"/>
        <end position="139"/>
    </location>
</feature>